<dbReference type="InterPro" id="IPR023296">
    <property type="entry name" value="Glyco_hydro_beta-prop_sf"/>
</dbReference>
<dbReference type="GO" id="GO:0004575">
    <property type="term" value="F:sucrose alpha-glucosidase activity"/>
    <property type="evidence" value="ECO:0007669"/>
    <property type="project" value="TreeGrafter"/>
</dbReference>
<dbReference type="PROSITE" id="PS00609">
    <property type="entry name" value="GLYCOSYL_HYDROL_F32"/>
    <property type="match status" value="1"/>
</dbReference>
<dbReference type="InterPro" id="IPR013148">
    <property type="entry name" value="Glyco_hydro_32_N"/>
</dbReference>
<dbReference type="RefSeq" id="WP_092525535.1">
    <property type="nucleotide sequence ID" value="NZ_FNCI01000006.1"/>
</dbReference>
<evidence type="ECO:0000256" key="4">
    <source>
        <dbReference type="RuleBase" id="RU362110"/>
    </source>
</evidence>
<feature type="domain" description="Glycosyl hydrolase family 32 C-terminal" evidence="6">
    <location>
        <begin position="456"/>
        <end position="503"/>
    </location>
</feature>
<dbReference type="InterPro" id="IPR001362">
    <property type="entry name" value="Glyco_hydro_32"/>
</dbReference>
<dbReference type="InterPro" id="IPR018053">
    <property type="entry name" value="Glyco_hydro_32_AS"/>
</dbReference>
<dbReference type="PANTHER" id="PTHR42800">
    <property type="entry name" value="EXOINULINASE INUD (AFU_ORTHOLOGUE AFUA_5G00480)"/>
    <property type="match status" value="1"/>
</dbReference>
<reference evidence="7 8" key="1">
    <citation type="submission" date="2016-10" db="EMBL/GenBank/DDBJ databases">
        <authorList>
            <person name="de Groot N.N."/>
        </authorList>
    </citation>
    <scope>NUCLEOTIDE SEQUENCE [LARGE SCALE GENOMIC DNA]</scope>
    <source>
        <strain evidence="7 8">BH539</strain>
    </source>
</reference>
<comment type="similarity">
    <text evidence="1 4">Belongs to the glycosyl hydrolase 32 family.</text>
</comment>
<dbReference type="SUPFAM" id="SSF49899">
    <property type="entry name" value="Concanavalin A-like lectins/glucanases"/>
    <property type="match status" value="1"/>
</dbReference>
<dbReference type="Pfam" id="PF08244">
    <property type="entry name" value="Glyco_hydro_32C"/>
    <property type="match status" value="1"/>
</dbReference>
<dbReference type="Gene3D" id="2.60.120.560">
    <property type="entry name" value="Exo-inulinase, domain 1"/>
    <property type="match status" value="1"/>
</dbReference>
<dbReference type="OrthoDB" id="9801455at2"/>
<evidence type="ECO:0000256" key="2">
    <source>
        <dbReference type="ARBA" id="ARBA00022801"/>
    </source>
</evidence>
<evidence type="ECO:0000259" key="5">
    <source>
        <dbReference type="Pfam" id="PF00251"/>
    </source>
</evidence>
<dbReference type="EMBL" id="FNCI01000006">
    <property type="protein sequence ID" value="SDG19869.1"/>
    <property type="molecule type" value="Genomic_DNA"/>
</dbReference>
<evidence type="ECO:0000313" key="7">
    <source>
        <dbReference type="EMBL" id="SDG19869.1"/>
    </source>
</evidence>
<protein>
    <submittedName>
        <fullName evidence="7">Fructan beta-fructosidase</fullName>
    </submittedName>
</protein>
<sequence length="525" mass="57518">MTDAASTSPEFRPLLHFTPPKGWMNDPNGLVHHAGQYHLFYQYYPHDTVWGPMHWGHASSGDLVHWTHRPVALTPDEHGMCFSGSAVVDWQHAFVPECEITTAPRKAECGTLRADMLTPLVAFFTRHVPGASPELGHQSQAMAASRDGGRTWQARDAAILDNPGLQDFRDPKVFWHAESAHWVMILTEGQTLGIYRTQGGADWEKVSTFGAGYGAHDDLAWECPDLFPLPVEGQAGVGQQGDEGTDRDAGAGSLEERWVLMVGVQQCGPAGGSGTQVFIGDFDGIRFTPQQASETVTWFDHGADCYAAQSWSDHPGERLVIGWMSNWLYAHQTPTGDWRGAMTIPRALNLTRDEQGEGLVLRQAIPDRVRDSALALDAVVVPRRPAPGSVLELGEAEAALAEFRLDLAPGAAVVLRPFGDDSLVYRLEYLDTGLVVSVERAAPRDPEASQADALSEHFPHRSHYHLPAGQRIACQLLRDRCSAELFIDDGRLVITELAFPNEPLPILLSVEQGDVGLSAVSGRHW</sequence>
<evidence type="ECO:0000313" key="8">
    <source>
        <dbReference type="Proteomes" id="UP000198641"/>
    </source>
</evidence>
<dbReference type="STRING" id="284577.SAMN05216571_10646"/>
<dbReference type="InterPro" id="IPR013320">
    <property type="entry name" value="ConA-like_dom_sf"/>
</dbReference>
<accession>A0A1G7SBQ8</accession>
<evidence type="ECO:0000259" key="6">
    <source>
        <dbReference type="Pfam" id="PF08244"/>
    </source>
</evidence>
<name>A0A1G7SBQ8_9GAMM</name>
<dbReference type="Pfam" id="PF00251">
    <property type="entry name" value="Glyco_hydro_32N"/>
    <property type="match status" value="1"/>
</dbReference>
<dbReference type="AlphaFoldDB" id="A0A1G7SBQ8"/>
<dbReference type="SUPFAM" id="SSF75005">
    <property type="entry name" value="Arabinanase/levansucrase/invertase"/>
    <property type="match status" value="1"/>
</dbReference>
<dbReference type="CDD" id="cd18622">
    <property type="entry name" value="GH32_Inu-like"/>
    <property type="match status" value="1"/>
</dbReference>
<evidence type="ECO:0000256" key="1">
    <source>
        <dbReference type="ARBA" id="ARBA00009902"/>
    </source>
</evidence>
<dbReference type="Gene3D" id="2.115.10.20">
    <property type="entry name" value="Glycosyl hydrolase domain, family 43"/>
    <property type="match status" value="1"/>
</dbReference>
<organism evidence="7 8">
    <name type="scientific">Onishia taeanensis</name>
    <dbReference type="NCBI Taxonomy" id="284577"/>
    <lineage>
        <taxon>Bacteria</taxon>
        <taxon>Pseudomonadati</taxon>
        <taxon>Pseudomonadota</taxon>
        <taxon>Gammaproteobacteria</taxon>
        <taxon>Oceanospirillales</taxon>
        <taxon>Halomonadaceae</taxon>
        <taxon>Onishia</taxon>
    </lineage>
</organism>
<gene>
    <name evidence="7" type="ORF">SAMN05216571_10646</name>
</gene>
<dbReference type="Proteomes" id="UP000198641">
    <property type="component" value="Unassembled WGS sequence"/>
</dbReference>
<dbReference type="SMART" id="SM00640">
    <property type="entry name" value="Glyco_32"/>
    <property type="match status" value="1"/>
</dbReference>
<dbReference type="InterPro" id="IPR013189">
    <property type="entry name" value="Glyco_hydro_32_C"/>
</dbReference>
<dbReference type="GO" id="GO:0005987">
    <property type="term" value="P:sucrose catabolic process"/>
    <property type="evidence" value="ECO:0007669"/>
    <property type="project" value="TreeGrafter"/>
</dbReference>
<dbReference type="PANTHER" id="PTHR42800:SF1">
    <property type="entry name" value="EXOINULINASE INUD (AFU_ORTHOLOGUE AFUA_5G00480)"/>
    <property type="match status" value="1"/>
</dbReference>
<keyword evidence="3 4" id="KW-0326">Glycosidase</keyword>
<keyword evidence="2 4" id="KW-0378">Hydrolase</keyword>
<proteinExistence type="inferred from homology"/>
<keyword evidence="8" id="KW-1185">Reference proteome</keyword>
<dbReference type="GO" id="GO:0005737">
    <property type="term" value="C:cytoplasm"/>
    <property type="evidence" value="ECO:0007669"/>
    <property type="project" value="TreeGrafter"/>
</dbReference>
<evidence type="ECO:0000256" key="3">
    <source>
        <dbReference type="ARBA" id="ARBA00023295"/>
    </source>
</evidence>
<feature type="domain" description="Glycosyl hydrolase family 32 N-terminal" evidence="5">
    <location>
        <begin position="16"/>
        <end position="352"/>
    </location>
</feature>